<keyword evidence="4" id="KW-1185">Reference proteome</keyword>
<organism evidence="2 3">
    <name type="scientific">Phocoenobacter skyensis</name>
    <dbReference type="NCBI Taxonomy" id="97481"/>
    <lineage>
        <taxon>Bacteria</taxon>
        <taxon>Pseudomonadati</taxon>
        <taxon>Pseudomonadota</taxon>
        <taxon>Gammaproteobacteria</taxon>
        <taxon>Pasteurellales</taxon>
        <taxon>Pasteurellaceae</taxon>
        <taxon>Phocoenobacter</taxon>
    </lineage>
</organism>
<reference evidence="2" key="2">
    <citation type="submission" date="2016-10" db="EMBL/GenBank/DDBJ databases">
        <authorList>
            <person name="de Groot N.N."/>
        </authorList>
    </citation>
    <scope>NUCLEOTIDE SEQUENCE [LARGE SCALE GENOMIC DNA]</scope>
    <source>
        <strain evidence="2">DSM 24204</strain>
    </source>
</reference>
<dbReference type="STRING" id="97481.SAMN05444853_10926"/>
<evidence type="ECO:0000313" key="3">
    <source>
        <dbReference type="Proteomes" id="UP000198883"/>
    </source>
</evidence>
<name>A0A1H7WMR6_9PAST</name>
<evidence type="ECO:0000313" key="2">
    <source>
        <dbReference type="EMBL" id="SEM22912.1"/>
    </source>
</evidence>
<dbReference type="OrthoDB" id="10000944at2"/>
<dbReference type="EMBL" id="FOBN01000009">
    <property type="protein sequence ID" value="SEM22912.1"/>
    <property type="molecule type" value="Genomic_DNA"/>
</dbReference>
<dbReference type="EMBL" id="JASAVS010000004">
    <property type="protein sequence ID" value="MDP8084924.1"/>
    <property type="molecule type" value="Genomic_DNA"/>
</dbReference>
<dbReference type="Proteomes" id="UP000198883">
    <property type="component" value="Unassembled WGS sequence"/>
</dbReference>
<evidence type="ECO:0000313" key="1">
    <source>
        <dbReference type="EMBL" id="MDP8084924.1"/>
    </source>
</evidence>
<dbReference type="GeneID" id="83545493"/>
<sequence length="89" mass="10345">MFNPFSILSLLYTLHKDAPPINIQFEEPSLNLLPEEIGQKINGDIYISQLWIENLSKKVLENIRINLTSPLKYSPIVRTNKRYGKVDFI</sequence>
<dbReference type="RefSeq" id="WP_090921380.1">
    <property type="nucleotide sequence ID" value="NZ_CP016180.1"/>
</dbReference>
<evidence type="ECO:0000313" key="4">
    <source>
        <dbReference type="Proteomes" id="UP001224812"/>
    </source>
</evidence>
<gene>
    <name evidence="1" type="ORF">QJT92_03125</name>
    <name evidence="2" type="ORF">SAMN05444853_10926</name>
</gene>
<accession>A0A1H7WMR6</accession>
<reference evidence="1 4" key="3">
    <citation type="journal article" date="2023" name="Front. Microbiol.">
        <title>Phylogeography and host specificity of Pasteurellaceae pathogenic to sea-farmed fish in the north-east Atlantic.</title>
        <authorList>
            <person name="Gulla S."/>
            <person name="Colquhoun D.J."/>
            <person name="Olsen A.B."/>
            <person name="Spilsberg B."/>
            <person name="Lagesen K."/>
            <person name="Aakesson C.P."/>
            <person name="Strom S."/>
            <person name="Manji F."/>
            <person name="Birkbeck T.H."/>
            <person name="Nilsen H.K."/>
        </authorList>
    </citation>
    <scope>NUCLEOTIDE SEQUENCE [LARGE SCALE GENOMIC DNA]</scope>
    <source>
        <strain evidence="1 4">VIO11850</strain>
    </source>
</reference>
<dbReference type="Proteomes" id="UP001224812">
    <property type="component" value="Unassembled WGS sequence"/>
</dbReference>
<protein>
    <submittedName>
        <fullName evidence="2">Uncharacterized protein</fullName>
    </submittedName>
</protein>
<reference evidence="3" key="1">
    <citation type="submission" date="2016-10" db="EMBL/GenBank/DDBJ databases">
        <authorList>
            <person name="Varghese N."/>
            <person name="Submissions S."/>
        </authorList>
    </citation>
    <scope>NUCLEOTIDE SEQUENCE [LARGE SCALE GENOMIC DNA]</scope>
    <source>
        <strain evidence="3">DSM 24204</strain>
    </source>
</reference>
<dbReference type="AlphaFoldDB" id="A0A1H7WMR6"/>
<proteinExistence type="predicted"/>